<organism evidence="3">
    <name type="scientific">Candidatus Kentrum sp. LFY</name>
    <dbReference type="NCBI Taxonomy" id="2126342"/>
    <lineage>
        <taxon>Bacteria</taxon>
        <taxon>Pseudomonadati</taxon>
        <taxon>Pseudomonadota</taxon>
        <taxon>Gammaproteobacteria</taxon>
        <taxon>Candidatus Kentrum</taxon>
    </lineage>
</organism>
<dbReference type="Gene3D" id="3.30.300.20">
    <property type="match status" value="1"/>
</dbReference>
<dbReference type="InterPro" id="IPR000238">
    <property type="entry name" value="RbfA"/>
</dbReference>
<dbReference type="EMBL" id="CAADFN010000017">
    <property type="protein sequence ID" value="VFK15693.1"/>
    <property type="molecule type" value="Genomic_DNA"/>
</dbReference>
<sequence>MPREFNRAERMSYHIQRELSALIARDISDPRLRNLTISEVEISRDLTHATVYFTGQDTMNMEETLIALRRASGFFRKNLAARIRARGVPKLEFVHDHSFDQATRLLALIDEVATCDP</sequence>
<accession>A0A450WF71</accession>
<dbReference type="GO" id="GO:0005829">
    <property type="term" value="C:cytosol"/>
    <property type="evidence" value="ECO:0007669"/>
    <property type="project" value="TreeGrafter"/>
</dbReference>
<dbReference type="GO" id="GO:0030490">
    <property type="term" value="P:maturation of SSU-rRNA"/>
    <property type="evidence" value="ECO:0007669"/>
    <property type="project" value="UniProtKB-UniRule"/>
</dbReference>
<dbReference type="PANTHER" id="PTHR33515">
    <property type="entry name" value="RIBOSOME-BINDING FACTOR A, CHLOROPLASTIC-RELATED"/>
    <property type="match status" value="1"/>
</dbReference>
<proteinExistence type="inferred from homology"/>
<dbReference type="SUPFAM" id="SSF89919">
    <property type="entry name" value="Ribosome-binding factor A, RbfA"/>
    <property type="match status" value="1"/>
</dbReference>
<keyword evidence="2" id="KW-0963">Cytoplasm</keyword>
<dbReference type="InterPro" id="IPR015946">
    <property type="entry name" value="KH_dom-like_a/b"/>
</dbReference>
<dbReference type="HAMAP" id="MF_00003">
    <property type="entry name" value="RbfA"/>
    <property type="match status" value="1"/>
</dbReference>
<dbReference type="InterPro" id="IPR023799">
    <property type="entry name" value="RbfA_dom_sf"/>
</dbReference>
<dbReference type="NCBIfam" id="TIGR00082">
    <property type="entry name" value="rbfA"/>
    <property type="match status" value="1"/>
</dbReference>
<evidence type="ECO:0000313" key="3">
    <source>
        <dbReference type="EMBL" id="VFK15693.1"/>
    </source>
</evidence>
<gene>
    <name evidence="2" type="primary">rbfA</name>
    <name evidence="3" type="ORF">BECKLFY1418C_GA0070996_101722</name>
</gene>
<name>A0A450WF71_9GAMM</name>
<protein>
    <recommendedName>
        <fullName evidence="2">Ribosome-binding factor A</fullName>
    </recommendedName>
</protein>
<reference evidence="3" key="1">
    <citation type="submission" date="2019-02" db="EMBL/GenBank/DDBJ databases">
        <authorList>
            <person name="Gruber-Vodicka R. H."/>
            <person name="Seah K. B. B."/>
        </authorList>
    </citation>
    <scope>NUCLEOTIDE SEQUENCE</scope>
    <source>
        <strain evidence="3">BECK_BY7</strain>
    </source>
</reference>
<evidence type="ECO:0000256" key="2">
    <source>
        <dbReference type="HAMAP-Rule" id="MF_00003"/>
    </source>
</evidence>
<dbReference type="Pfam" id="PF02033">
    <property type="entry name" value="RBFA"/>
    <property type="match status" value="1"/>
</dbReference>
<keyword evidence="1 2" id="KW-0690">Ribosome biogenesis</keyword>
<dbReference type="GO" id="GO:0043024">
    <property type="term" value="F:ribosomal small subunit binding"/>
    <property type="evidence" value="ECO:0007669"/>
    <property type="project" value="TreeGrafter"/>
</dbReference>
<comment type="function">
    <text evidence="2">One of several proteins that assist in the late maturation steps of the functional core of the 30S ribosomal subunit. Associates with free 30S ribosomal subunits (but not with 30S subunits that are part of 70S ribosomes or polysomes). Required for efficient processing of 16S rRNA. May interact with the 5'-terminal helix region of 16S rRNA.</text>
</comment>
<comment type="similarity">
    <text evidence="2">Belongs to the RbfA family.</text>
</comment>
<evidence type="ECO:0000256" key="1">
    <source>
        <dbReference type="ARBA" id="ARBA00022517"/>
    </source>
</evidence>
<comment type="subunit">
    <text evidence="2">Monomer. Binds 30S ribosomal subunits, but not 50S ribosomal subunits or 70S ribosomes.</text>
</comment>
<dbReference type="PANTHER" id="PTHR33515:SF1">
    <property type="entry name" value="RIBOSOME-BINDING FACTOR A, CHLOROPLASTIC-RELATED"/>
    <property type="match status" value="1"/>
</dbReference>
<dbReference type="AlphaFoldDB" id="A0A450WF71"/>
<comment type="subcellular location">
    <subcellularLocation>
        <location evidence="2">Cytoplasm</location>
    </subcellularLocation>
</comment>